<dbReference type="NCBIfam" id="TIGR04057">
    <property type="entry name" value="SusC_RagA_signa"/>
    <property type="match status" value="1"/>
</dbReference>
<dbReference type="PROSITE" id="PS52016">
    <property type="entry name" value="TONB_DEPENDENT_REC_3"/>
    <property type="match status" value="1"/>
</dbReference>
<keyword evidence="15" id="KW-1185">Reference proteome</keyword>
<keyword evidence="5 9" id="KW-0798">TonB box</keyword>
<dbReference type="Proteomes" id="UP000248553">
    <property type="component" value="Unassembled WGS sequence"/>
</dbReference>
<keyword evidence="4 8" id="KW-0812">Transmembrane</keyword>
<evidence type="ECO:0000256" key="2">
    <source>
        <dbReference type="ARBA" id="ARBA00022448"/>
    </source>
</evidence>
<comment type="similarity">
    <text evidence="8 9">Belongs to the TonB-dependent receptor family.</text>
</comment>
<dbReference type="SUPFAM" id="SSF49464">
    <property type="entry name" value="Carboxypeptidase regulatory domain-like"/>
    <property type="match status" value="1"/>
</dbReference>
<name>A0A328BTL4_9BACT</name>
<dbReference type="InterPro" id="IPR036942">
    <property type="entry name" value="Beta-barrel_TonB_sf"/>
</dbReference>
<proteinExistence type="inferred from homology"/>
<dbReference type="AlphaFoldDB" id="A0A328BTL4"/>
<dbReference type="InterPro" id="IPR008969">
    <property type="entry name" value="CarboxyPept-like_regulatory"/>
</dbReference>
<accession>A0A328BTL4</accession>
<evidence type="ECO:0000256" key="1">
    <source>
        <dbReference type="ARBA" id="ARBA00004571"/>
    </source>
</evidence>
<feature type="domain" description="TonB-dependent receptor-like beta-barrel" evidence="12">
    <location>
        <begin position="469"/>
        <end position="831"/>
    </location>
</feature>
<evidence type="ECO:0000256" key="10">
    <source>
        <dbReference type="SAM" id="MobiDB-lite"/>
    </source>
</evidence>
<comment type="caution">
    <text evidence="14">The sequence shown here is derived from an EMBL/GenBank/DDBJ whole genome shotgun (WGS) entry which is preliminary data.</text>
</comment>
<dbReference type="InterPro" id="IPR012910">
    <property type="entry name" value="Plug_dom"/>
</dbReference>
<dbReference type="RefSeq" id="WP_111477380.1">
    <property type="nucleotide sequence ID" value="NZ_QHKM01000001.1"/>
</dbReference>
<dbReference type="Gene3D" id="2.40.170.20">
    <property type="entry name" value="TonB-dependent receptor, beta-barrel domain"/>
    <property type="match status" value="1"/>
</dbReference>
<keyword evidence="11" id="KW-0732">Signal</keyword>
<evidence type="ECO:0000313" key="15">
    <source>
        <dbReference type="Proteomes" id="UP000248553"/>
    </source>
</evidence>
<evidence type="ECO:0000256" key="8">
    <source>
        <dbReference type="PROSITE-ProRule" id="PRU01360"/>
    </source>
</evidence>
<dbReference type="InterPro" id="IPR023997">
    <property type="entry name" value="TonB-dep_OMP_SusC/RagA_CS"/>
</dbReference>
<dbReference type="Pfam" id="PF07715">
    <property type="entry name" value="Plug"/>
    <property type="match status" value="1"/>
</dbReference>
<dbReference type="Gene3D" id="2.170.130.10">
    <property type="entry name" value="TonB-dependent receptor, plug domain"/>
    <property type="match status" value="1"/>
</dbReference>
<feature type="region of interest" description="Disordered" evidence="10">
    <location>
        <begin position="304"/>
        <end position="335"/>
    </location>
</feature>
<evidence type="ECO:0000313" key="14">
    <source>
        <dbReference type="EMBL" id="RAK70630.1"/>
    </source>
</evidence>
<keyword evidence="3 8" id="KW-1134">Transmembrane beta strand</keyword>
<evidence type="ECO:0000256" key="11">
    <source>
        <dbReference type="SAM" id="SignalP"/>
    </source>
</evidence>
<sequence>MKKFYNWHRYQPAAALTLLLLTAPGVAPLAAHATEAMAPEWQLTGRVVSSKGEGLPGVTVALKGTTRGVTTGIDGSFALAVPETAGTLVFSFVGFQTVERPFSGTQSFDITLQDDTKALEEVVVVGYGTQKRSDVTGAIATLDATKLEERPITRVDQALVGQLAGVQVQQNTGLPGRGFNIQVRGNGSITANNQPLYVIDGFPLEGTSPNGNGNFATGSPLDNINPNDIQSIEVLKDAAAAAIYGSRAANGVVLVTTKRGKTGKPQISFNTYAGISQQATRLDLLSAEEWVERSTQIINSAWERSGTGRSASQDNATRRQIINSTRLPNGSLPTPLGPNDYNPALMPDERWAIPGHPGLDYLDWQDAIFRTGKIQNYQVSASGATNNVNYFLSGNYTNQEGIVIGVDYKRYSARANVEVKASDKLKFGLNMTPTYSVSRDPGVEGKDNLAQKFITMVPVAESSAGLYTNYGENDRYLWAGTSISPVGELQNRQQRTTTFRSLSSVYSEYELVKNLRARVSLNLDNTDARSKSYIPNSRLVGSGATGTYSGYRKQAFVNENTLTYANVIADRHDISALAGYSYNFFKTETDKLRSSGGFVNSAVTTLNGATNITGTADNGTSETQNVLVSYFGRLQYAYMGKYLLTASVRRDGSSRFGDERRWGVFPAASVGWRISQEPFMQNVTPVSDLKLRGSFGMSGNNGIGDYSSIATLGIYNYSFGGALATGQAPNKAPNGLLQWEKSRTFDVGLDFGLLKNRVYASLDYYTKTSQDLLLNVPRVSASGYESQLVNIGEVQNRGWEVELKTRNLASGGFEWNTSLNFAHNQNEVKHLGPGDATIEIPSPYGASSTLLMVGQPMYVFYAIKQTGILTQADVDGGAPIIQGETVGDPKYHDANGDGVITDQDRVIIGRPSPKYTWGVTNTFSWKGFDLNVLVQGQNGGQLYSLIGRAIDNSGMGYNQNVLGTQRDRWISPEEPGAGLRGKSNINFSPLKSDSWLYSTNYVRVRNITLGYNLGNVISKRVAQGARVYFSMENFFGHDKYTGGYNVDAVNSDTGGGGFSVGTDYGGLPLTKSMTLGLNVTF</sequence>
<evidence type="ECO:0000256" key="7">
    <source>
        <dbReference type="ARBA" id="ARBA00023237"/>
    </source>
</evidence>
<evidence type="ECO:0000259" key="12">
    <source>
        <dbReference type="Pfam" id="PF00593"/>
    </source>
</evidence>
<gene>
    <name evidence="14" type="ORF">DLM85_07315</name>
</gene>
<evidence type="ECO:0000256" key="5">
    <source>
        <dbReference type="ARBA" id="ARBA00023077"/>
    </source>
</evidence>
<keyword evidence="7 8" id="KW-0998">Cell outer membrane</keyword>
<dbReference type="EMBL" id="QHKM01000001">
    <property type="protein sequence ID" value="RAK70630.1"/>
    <property type="molecule type" value="Genomic_DNA"/>
</dbReference>
<keyword evidence="6 8" id="KW-0472">Membrane</keyword>
<evidence type="ECO:0000256" key="6">
    <source>
        <dbReference type="ARBA" id="ARBA00023136"/>
    </source>
</evidence>
<reference evidence="15" key="1">
    <citation type="submission" date="2018-05" db="EMBL/GenBank/DDBJ databases">
        <authorList>
            <person name="Nie L."/>
        </authorList>
    </citation>
    <scope>NUCLEOTIDE SEQUENCE [LARGE SCALE GENOMIC DNA]</scope>
    <source>
        <strain evidence="15">NL</strain>
    </source>
</reference>
<organism evidence="14 15">
    <name type="scientific">Hymenobacter edaphi</name>
    <dbReference type="NCBI Taxonomy" id="2211146"/>
    <lineage>
        <taxon>Bacteria</taxon>
        <taxon>Pseudomonadati</taxon>
        <taxon>Bacteroidota</taxon>
        <taxon>Cytophagia</taxon>
        <taxon>Cytophagales</taxon>
        <taxon>Hymenobacteraceae</taxon>
        <taxon>Hymenobacter</taxon>
    </lineage>
</organism>
<comment type="subcellular location">
    <subcellularLocation>
        <location evidence="1 8">Cell outer membrane</location>
        <topology evidence="1 8">Multi-pass membrane protein</topology>
    </subcellularLocation>
</comment>
<dbReference type="Gene3D" id="2.60.40.1120">
    <property type="entry name" value="Carboxypeptidase-like, regulatory domain"/>
    <property type="match status" value="1"/>
</dbReference>
<dbReference type="InterPro" id="IPR039426">
    <property type="entry name" value="TonB-dep_rcpt-like"/>
</dbReference>
<dbReference type="Pfam" id="PF13715">
    <property type="entry name" value="CarbopepD_reg_2"/>
    <property type="match status" value="1"/>
</dbReference>
<dbReference type="OrthoDB" id="9768177at2"/>
<evidence type="ECO:0000259" key="13">
    <source>
        <dbReference type="Pfam" id="PF07715"/>
    </source>
</evidence>
<dbReference type="InterPro" id="IPR000531">
    <property type="entry name" value="Beta-barrel_TonB"/>
</dbReference>
<dbReference type="SUPFAM" id="SSF56935">
    <property type="entry name" value="Porins"/>
    <property type="match status" value="1"/>
</dbReference>
<dbReference type="Pfam" id="PF00593">
    <property type="entry name" value="TonB_dep_Rec_b-barrel"/>
    <property type="match status" value="1"/>
</dbReference>
<feature type="signal peptide" evidence="11">
    <location>
        <begin position="1"/>
        <end position="33"/>
    </location>
</feature>
<keyword evidence="2 8" id="KW-0813">Transport</keyword>
<keyword evidence="14" id="KW-0675">Receptor</keyword>
<dbReference type="FunFam" id="2.170.130.10:FF:000008">
    <property type="entry name" value="SusC/RagA family TonB-linked outer membrane protein"/>
    <property type="match status" value="1"/>
</dbReference>
<evidence type="ECO:0000256" key="9">
    <source>
        <dbReference type="RuleBase" id="RU003357"/>
    </source>
</evidence>
<feature type="chain" id="PRO_5016422653" evidence="11">
    <location>
        <begin position="34"/>
        <end position="1081"/>
    </location>
</feature>
<dbReference type="NCBIfam" id="TIGR04056">
    <property type="entry name" value="OMP_RagA_SusC"/>
    <property type="match status" value="1"/>
</dbReference>
<dbReference type="GO" id="GO:0009279">
    <property type="term" value="C:cell outer membrane"/>
    <property type="evidence" value="ECO:0007669"/>
    <property type="project" value="UniProtKB-SubCell"/>
</dbReference>
<protein>
    <submittedName>
        <fullName evidence="14">TonB-dependent receptor</fullName>
    </submittedName>
</protein>
<feature type="compositionally biased region" description="Polar residues" evidence="10">
    <location>
        <begin position="307"/>
        <end position="332"/>
    </location>
</feature>
<evidence type="ECO:0000256" key="4">
    <source>
        <dbReference type="ARBA" id="ARBA00022692"/>
    </source>
</evidence>
<evidence type="ECO:0000256" key="3">
    <source>
        <dbReference type="ARBA" id="ARBA00022452"/>
    </source>
</evidence>
<feature type="domain" description="TonB-dependent receptor plug" evidence="13">
    <location>
        <begin position="132"/>
        <end position="252"/>
    </location>
</feature>
<dbReference type="InterPro" id="IPR037066">
    <property type="entry name" value="Plug_dom_sf"/>
</dbReference>
<dbReference type="InterPro" id="IPR023996">
    <property type="entry name" value="TonB-dep_OMP_SusC/RagA"/>
</dbReference>